<dbReference type="Pfam" id="PF13404">
    <property type="entry name" value="HTH_AsnC-type"/>
    <property type="match status" value="1"/>
</dbReference>
<dbReference type="Gene3D" id="1.10.10.10">
    <property type="entry name" value="Winged helix-like DNA-binding domain superfamily/Winged helix DNA-binding domain"/>
    <property type="match status" value="1"/>
</dbReference>
<dbReference type="EMBL" id="JACYFC010000002">
    <property type="protein sequence ID" value="MBD5770950.1"/>
    <property type="molecule type" value="Genomic_DNA"/>
</dbReference>
<dbReference type="SUPFAM" id="SSF54909">
    <property type="entry name" value="Dimeric alpha+beta barrel"/>
    <property type="match status" value="1"/>
</dbReference>
<keyword evidence="1" id="KW-0805">Transcription regulation</keyword>
<dbReference type="InterPro" id="IPR036388">
    <property type="entry name" value="WH-like_DNA-bd_sf"/>
</dbReference>
<dbReference type="PRINTS" id="PR00033">
    <property type="entry name" value="HTHASNC"/>
</dbReference>
<evidence type="ECO:0000256" key="2">
    <source>
        <dbReference type="ARBA" id="ARBA00023125"/>
    </source>
</evidence>
<feature type="domain" description="HTH asnC-type" evidence="4">
    <location>
        <begin position="1"/>
        <end position="63"/>
    </location>
</feature>
<dbReference type="Pfam" id="PF01037">
    <property type="entry name" value="AsnC_trans_reg"/>
    <property type="match status" value="1"/>
</dbReference>
<dbReference type="PROSITE" id="PS50956">
    <property type="entry name" value="HTH_ASNC_2"/>
    <property type="match status" value="1"/>
</dbReference>
<proteinExistence type="predicted"/>
<keyword evidence="3" id="KW-0804">Transcription</keyword>
<keyword evidence="6" id="KW-1185">Reference proteome</keyword>
<comment type="caution">
    <text evidence="5">The sequence shown here is derived from an EMBL/GenBank/DDBJ whole genome shotgun (WGS) entry which is preliminary data.</text>
</comment>
<dbReference type="InterPro" id="IPR019887">
    <property type="entry name" value="Tscrpt_reg_AsnC/Lrp_C"/>
</dbReference>
<sequence length="151" mass="16976">MDSFDHQILQIMQRNARLTTEKIGQEIGLSATAVQRRLKALRQSGVIEKEVAVLNTANLRGHILVIAEVTLKQCGTAIMNNFKTKTANYPEVQQCYYVAGENDFILVIAAISMKRYDVITQELFLDDDSILKFHSNVVMGNVKVGLDIPFF</sequence>
<evidence type="ECO:0000259" key="4">
    <source>
        <dbReference type="PROSITE" id="PS50956"/>
    </source>
</evidence>
<dbReference type="InterPro" id="IPR036390">
    <property type="entry name" value="WH_DNA-bd_sf"/>
</dbReference>
<organism evidence="5 6">
    <name type="scientific">Marinomonas colpomeniae</name>
    <dbReference type="NCBI Taxonomy" id="2774408"/>
    <lineage>
        <taxon>Bacteria</taxon>
        <taxon>Pseudomonadati</taxon>
        <taxon>Pseudomonadota</taxon>
        <taxon>Gammaproteobacteria</taxon>
        <taxon>Oceanospirillales</taxon>
        <taxon>Oceanospirillaceae</taxon>
        <taxon>Marinomonas</taxon>
    </lineage>
</organism>
<dbReference type="SMART" id="SM00344">
    <property type="entry name" value="HTH_ASNC"/>
    <property type="match status" value="1"/>
</dbReference>
<dbReference type="PANTHER" id="PTHR30154">
    <property type="entry name" value="LEUCINE-RESPONSIVE REGULATORY PROTEIN"/>
    <property type="match status" value="1"/>
</dbReference>
<accession>A0ABR8NZB9</accession>
<dbReference type="InterPro" id="IPR000485">
    <property type="entry name" value="AsnC-type_HTH_dom"/>
</dbReference>
<dbReference type="RefSeq" id="WP_191594313.1">
    <property type="nucleotide sequence ID" value="NZ_JACYFC010000002.1"/>
</dbReference>
<dbReference type="PANTHER" id="PTHR30154:SF34">
    <property type="entry name" value="TRANSCRIPTIONAL REGULATOR AZLB"/>
    <property type="match status" value="1"/>
</dbReference>
<name>A0ABR8NZB9_9GAMM</name>
<evidence type="ECO:0000313" key="6">
    <source>
        <dbReference type="Proteomes" id="UP000604161"/>
    </source>
</evidence>
<protein>
    <submittedName>
        <fullName evidence="5">Lrp/AsnC family transcriptional regulator</fullName>
    </submittedName>
</protein>
<keyword evidence="2" id="KW-0238">DNA-binding</keyword>
<evidence type="ECO:0000313" key="5">
    <source>
        <dbReference type="EMBL" id="MBD5770950.1"/>
    </source>
</evidence>
<dbReference type="SUPFAM" id="SSF46785">
    <property type="entry name" value="Winged helix' DNA-binding domain"/>
    <property type="match status" value="1"/>
</dbReference>
<gene>
    <name evidence="5" type="ORF">IF202_07780</name>
</gene>
<dbReference type="InterPro" id="IPR011008">
    <property type="entry name" value="Dimeric_a/b-barrel"/>
</dbReference>
<dbReference type="Gene3D" id="3.30.70.920">
    <property type="match status" value="1"/>
</dbReference>
<reference evidence="5 6" key="1">
    <citation type="submission" date="2020-09" db="EMBL/GenBank/DDBJ databases">
        <title>Marinomonas sp. nov., isolated from the cysticercosis algae of Qingdao, China.</title>
        <authorList>
            <person name="Sun X."/>
        </authorList>
    </citation>
    <scope>NUCLEOTIDE SEQUENCE [LARGE SCALE GENOMIC DNA]</scope>
    <source>
        <strain evidence="5 6">SM2066</strain>
    </source>
</reference>
<evidence type="ECO:0000256" key="1">
    <source>
        <dbReference type="ARBA" id="ARBA00023015"/>
    </source>
</evidence>
<dbReference type="Proteomes" id="UP000604161">
    <property type="component" value="Unassembled WGS sequence"/>
</dbReference>
<dbReference type="InterPro" id="IPR019888">
    <property type="entry name" value="Tscrpt_reg_AsnC-like"/>
</dbReference>
<evidence type="ECO:0000256" key="3">
    <source>
        <dbReference type="ARBA" id="ARBA00023163"/>
    </source>
</evidence>